<gene>
    <name evidence="19" type="ORF">PBY51_014362</name>
</gene>
<reference evidence="19 20" key="1">
    <citation type="journal article" date="2023" name="Genes (Basel)">
        <title>Chromosome-Level Genome Assembly and Circadian Gene Repertoire of the Patagonia Blennie Eleginops maclovinus-The Closest Ancestral Proxy of Antarctic Cryonotothenioids.</title>
        <authorList>
            <person name="Cheng C.C."/>
            <person name="Rivera-Colon A.G."/>
            <person name="Minhas B.F."/>
            <person name="Wilson L."/>
            <person name="Rayamajhi N."/>
            <person name="Vargas-Chacoff L."/>
            <person name="Catchen J.M."/>
        </authorList>
    </citation>
    <scope>NUCLEOTIDE SEQUENCE [LARGE SCALE GENOMIC DNA]</scope>
    <source>
        <strain evidence="19">JMC-PN-2008</strain>
    </source>
</reference>
<dbReference type="FunFam" id="3.30.1010.10:FF:000013">
    <property type="entry name" value="Protein kinase, DNA-activated, catalytic subunit"/>
    <property type="match status" value="1"/>
</dbReference>
<evidence type="ECO:0000256" key="2">
    <source>
        <dbReference type="ARBA" id="ARBA00011031"/>
    </source>
</evidence>
<evidence type="ECO:0000256" key="11">
    <source>
        <dbReference type="ARBA" id="ARBA00022763"/>
    </source>
</evidence>
<dbReference type="InterPro" id="IPR018936">
    <property type="entry name" value="PI3/4_kinase_CS"/>
</dbReference>
<dbReference type="PROSITE" id="PS50290">
    <property type="entry name" value="PI3_4_KINASE_3"/>
    <property type="match status" value="1"/>
</dbReference>
<evidence type="ECO:0000256" key="10">
    <source>
        <dbReference type="ARBA" id="ARBA00022741"/>
    </source>
</evidence>
<keyword evidence="16" id="KW-0539">Nucleus</keyword>
<evidence type="ECO:0000256" key="13">
    <source>
        <dbReference type="ARBA" id="ARBA00022803"/>
    </source>
</evidence>
<evidence type="ECO:0000256" key="8">
    <source>
        <dbReference type="ARBA" id="ARBA00022679"/>
    </source>
</evidence>
<dbReference type="Proteomes" id="UP001346869">
    <property type="component" value="Unassembled WGS sequence"/>
</dbReference>
<dbReference type="GO" id="GO:0005524">
    <property type="term" value="F:ATP binding"/>
    <property type="evidence" value="ECO:0007669"/>
    <property type="project" value="UniProtKB-KW"/>
</dbReference>
<dbReference type="InterPro" id="IPR003152">
    <property type="entry name" value="FATC_dom"/>
</dbReference>
<proteinExistence type="inferred from homology"/>
<dbReference type="GO" id="GO:0042254">
    <property type="term" value="P:ribosome biogenesis"/>
    <property type="evidence" value="ECO:0007669"/>
    <property type="project" value="UniProtKB-KW"/>
</dbReference>
<dbReference type="FunFam" id="1.10.1070.11:FF:000018">
    <property type="entry name" value="DNA-dependent protein kinase catalytic subunit"/>
    <property type="match status" value="1"/>
</dbReference>
<keyword evidence="6" id="KW-0723">Serine/threonine-protein kinase</keyword>
<keyword evidence="12" id="KW-0418">Kinase</keyword>
<dbReference type="PROSITE" id="PS51190">
    <property type="entry name" value="FATC"/>
    <property type="match status" value="1"/>
</dbReference>
<evidence type="ECO:0000256" key="14">
    <source>
        <dbReference type="ARBA" id="ARBA00022840"/>
    </source>
</evidence>
<keyword evidence="5" id="KW-0690">Ribosome biogenesis</keyword>
<dbReference type="GO" id="GO:0005730">
    <property type="term" value="C:nucleolus"/>
    <property type="evidence" value="ECO:0007669"/>
    <property type="project" value="UniProtKB-SubCell"/>
</dbReference>
<evidence type="ECO:0000259" key="17">
    <source>
        <dbReference type="PROSITE" id="PS50290"/>
    </source>
</evidence>
<dbReference type="GO" id="GO:0004677">
    <property type="term" value="F:DNA-dependent protein kinase activity"/>
    <property type="evidence" value="ECO:0007669"/>
    <property type="project" value="InterPro"/>
</dbReference>
<evidence type="ECO:0000256" key="16">
    <source>
        <dbReference type="ARBA" id="ARBA00023242"/>
    </source>
</evidence>
<keyword evidence="20" id="KW-1185">Reference proteome</keyword>
<evidence type="ECO:0000256" key="6">
    <source>
        <dbReference type="ARBA" id="ARBA00022527"/>
    </source>
</evidence>
<dbReference type="EMBL" id="JAUZQC010000023">
    <property type="protein sequence ID" value="KAK5850082.1"/>
    <property type="molecule type" value="Genomic_DNA"/>
</dbReference>
<evidence type="ECO:0000256" key="12">
    <source>
        <dbReference type="ARBA" id="ARBA00022777"/>
    </source>
</evidence>
<keyword evidence="7" id="KW-0597">Phosphoprotein</keyword>
<reference evidence="19 20" key="2">
    <citation type="journal article" date="2023" name="Mol. Biol. Evol.">
        <title>Genomics of Secondarily Temperate Adaptation in the Only Non-Antarctic Icefish.</title>
        <authorList>
            <person name="Rivera-Colon A.G."/>
            <person name="Rayamajhi N."/>
            <person name="Minhas B.F."/>
            <person name="Madrigal G."/>
            <person name="Bilyk K.T."/>
            <person name="Yoon V."/>
            <person name="Hune M."/>
            <person name="Gregory S."/>
            <person name="Cheng C.H.C."/>
            <person name="Catchen J.M."/>
        </authorList>
    </citation>
    <scope>NUCLEOTIDE SEQUENCE [LARGE SCALE GENOMIC DNA]</scope>
    <source>
        <strain evidence="19">JMC-PN-2008</strain>
    </source>
</reference>
<dbReference type="SMART" id="SM01343">
    <property type="entry name" value="FATC"/>
    <property type="match status" value="1"/>
</dbReference>
<keyword evidence="15" id="KW-0234">DNA repair</keyword>
<evidence type="ECO:0000256" key="9">
    <source>
        <dbReference type="ARBA" id="ARBA00022737"/>
    </source>
</evidence>
<dbReference type="PANTHER" id="PTHR11139:SF68">
    <property type="entry name" value="DNA-DEPENDENT PROTEIN KINASE CATALYTIC SUBUNIT"/>
    <property type="match status" value="1"/>
</dbReference>
<evidence type="ECO:0000256" key="7">
    <source>
        <dbReference type="ARBA" id="ARBA00022553"/>
    </source>
</evidence>
<evidence type="ECO:0000313" key="20">
    <source>
        <dbReference type="Proteomes" id="UP001346869"/>
    </source>
</evidence>
<feature type="domain" description="PI3K/PI4K catalytic" evidence="17">
    <location>
        <begin position="223"/>
        <end position="551"/>
    </location>
</feature>
<keyword evidence="11" id="KW-0227">DNA damage</keyword>
<dbReference type="Pfam" id="PF00454">
    <property type="entry name" value="PI3_PI4_kinase"/>
    <property type="match status" value="1"/>
</dbReference>
<dbReference type="EC" id="2.7.11.1" evidence="3"/>
<dbReference type="Gene3D" id="1.10.1070.11">
    <property type="entry name" value="Phosphatidylinositol 3-/4-kinase, catalytic domain"/>
    <property type="match status" value="1"/>
</dbReference>
<dbReference type="Gene3D" id="3.30.1010.10">
    <property type="entry name" value="Phosphatidylinositol 3-kinase Catalytic Subunit, Chain A, domain 4"/>
    <property type="match status" value="1"/>
</dbReference>
<comment type="subcellular location">
    <subcellularLocation>
        <location evidence="1">Nucleus</location>
        <location evidence="1">Nucleolus</location>
    </subcellularLocation>
</comment>
<protein>
    <recommendedName>
        <fullName evidence="4">DNA-dependent protein kinase catalytic subunit</fullName>
        <ecNumber evidence="3">2.7.11.1</ecNumber>
    </recommendedName>
</protein>
<dbReference type="Pfam" id="PF02260">
    <property type="entry name" value="FATC"/>
    <property type="match status" value="1"/>
</dbReference>
<evidence type="ECO:0000259" key="18">
    <source>
        <dbReference type="PROSITE" id="PS51190"/>
    </source>
</evidence>
<evidence type="ECO:0000256" key="5">
    <source>
        <dbReference type="ARBA" id="ARBA00022517"/>
    </source>
</evidence>
<evidence type="ECO:0000256" key="4">
    <source>
        <dbReference type="ARBA" id="ARBA00018077"/>
    </source>
</evidence>
<evidence type="ECO:0000256" key="1">
    <source>
        <dbReference type="ARBA" id="ARBA00004604"/>
    </source>
</evidence>
<dbReference type="PANTHER" id="PTHR11139">
    <property type="entry name" value="ATAXIA TELANGIECTASIA MUTATED ATM -RELATED"/>
    <property type="match status" value="1"/>
</dbReference>
<feature type="domain" description="FATC" evidence="18">
    <location>
        <begin position="594"/>
        <end position="626"/>
    </location>
</feature>
<accession>A0AAN7WVK3</accession>
<comment type="similarity">
    <text evidence="2">Belongs to the PI3/PI4-kinase family.</text>
</comment>
<dbReference type="GO" id="GO:0006302">
    <property type="term" value="P:double-strand break repair"/>
    <property type="evidence" value="ECO:0007669"/>
    <property type="project" value="TreeGrafter"/>
</dbReference>
<dbReference type="GO" id="GO:0000723">
    <property type="term" value="P:telomere maintenance"/>
    <property type="evidence" value="ECO:0007669"/>
    <property type="project" value="TreeGrafter"/>
</dbReference>
<dbReference type="SMART" id="SM00146">
    <property type="entry name" value="PI3Kc"/>
    <property type="match status" value="1"/>
</dbReference>
<dbReference type="GO" id="GO:0008630">
    <property type="term" value="P:intrinsic apoptotic signaling pathway in response to DNA damage"/>
    <property type="evidence" value="ECO:0007669"/>
    <property type="project" value="TreeGrafter"/>
</dbReference>
<keyword evidence="9" id="KW-0677">Repeat</keyword>
<evidence type="ECO:0000256" key="15">
    <source>
        <dbReference type="ARBA" id="ARBA00023204"/>
    </source>
</evidence>
<sequence length="626" mass="71223">MVALLDKPEAVAVQHCIGQIAECYPQALVYALMISCESYQFEDSAPGFKQKEFVNRLMSMLDKGGAVRNFVDALQQLTNPDMLFRDWWDGVKTELERPSFNKNQMANMYEEMFSSLGDRNMGRHGKFRTKFIKKFSKEVEKLLGPKGSHLFEKRKEKSFVRKVDELAASMRTFPNEAPGNLKEYSPLLSGFKADTFNNELEIPGQYDGRSKPLPEYHAKITGFDERVKVMSSIRKPKCLIFRGDDERDHPFLVKGGEDLRQDQRIEQLFAVMNILLSHDAACTNRGMQLRTYQVIPITTRIGLIEWMENTCTLKEFLLNTMTDAEKQTAGRCSEDYNKWLQSISPKTNGIALYGLAYKKAKRNETVNNFSKVLKNVPGDLLKRAFLKMCNSPEAFLSLRSHFISSHALLCVSHWILGIGDRHLSNFMINMETGGMIGIDFGHAFGSATQFLPVPELMPFRLTQQFVNLMQPLKESGLIQSIMVHSLRAYRAEPDLLLNTMDVFVKEPSLDWKNFELKQLKKGGTWTEDVNTKEINWYPLQKVNFARRKLEGANPAAITSEELKLGFEKDASFPGLQSVALGSEEHNIRAKLPAAGLSVEKQVDCLLDQAMDPNVLGRVWAGWEPWI</sequence>
<dbReference type="InterPro" id="IPR000403">
    <property type="entry name" value="PI3/4_kinase_cat_dom"/>
</dbReference>
<dbReference type="SUPFAM" id="SSF56112">
    <property type="entry name" value="Protein kinase-like (PK-like)"/>
    <property type="match status" value="1"/>
</dbReference>
<dbReference type="AlphaFoldDB" id="A0AAN7WVK3"/>
<organism evidence="19 20">
    <name type="scientific">Eleginops maclovinus</name>
    <name type="common">Patagonian blennie</name>
    <name type="synonym">Eleginus maclovinus</name>
    <dbReference type="NCBI Taxonomy" id="56733"/>
    <lineage>
        <taxon>Eukaryota</taxon>
        <taxon>Metazoa</taxon>
        <taxon>Chordata</taxon>
        <taxon>Craniata</taxon>
        <taxon>Vertebrata</taxon>
        <taxon>Euteleostomi</taxon>
        <taxon>Actinopterygii</taxon>
        <taxon>Neopterygii</taxon>
        <taxon>Teleostei</taxon>
        <taxon>Neoteleostei</taxon>
        <taxon>Acanthomorphata</taxon>
        <taxon>Eupercaria</taxon>
        <taxon>Perciformes</taxon>
        <taxon>Notothenioidei</taxon>
        <taxon>Eleginopidae</taxon>
        <taxon>Eleginops</taxon>
    </lineage>
</organism>
<dbReference type="InterPro" id="IPR036940">
    <property type="entry name" value="PI3/4_kinase_cat_sf"/>
</dbReference>
<dbReference type="GO" id="GO:0033152">
    <property type="term" value="P:immunoglobulin V(D)J recombination"/>
    <property type="evidence" value="ECO:0007669"/>
    <property type="project" value="TreeGrafter"/>
</dbReference>
<keyword evidence="14" id="KW-0067">ATP-binding</keyword>
<keyword evidence="10" id="KW-0547">Nucleotide-binding</keyword>
<dbReference type="PROSITE" id="PS00916">
    <property type="entry name" value="PI3_4_KINASE_2"/>
    <property type="match status" value="1"/>
</dbReference>
<dbReference type="InterPro" id="IPR011009">
    <property type="entry name" value="Kinase-like_dom_sf"/>
</dbReference>
<dbReference type="PROSITE" id="PS00915">
    <property type="entry name" value="PI3_4_KINASE_1"/>
    <property type="match status" value="1"/>
</dbReference>
<keyword evidence="8" id="KW-0808">Transferase</keyword>
<comment type="caution">
    <text evidence="19">The sequence shown here is derived from an EMBL/GenBank/DDBJ whole genome shotgun (WGS) entry which is preliminary data.</text>
</comment>
<evidence type="ECO:0000256" key="3">
    <source>
        <dbReference type="ARBA" id="ARBA00012513"/>
    </source>
</evidence>
<evidence type="ECO:0000313" key="19">
    <source>
        <dbReference type="EMBL" id="KAK5850082.1"/>
    </source>
</evidence>
<name>A0AAN7WVK3_ELEMC</name>
<dbReference type="InterPro" id="IPR050517">
    <property type="entry name" value="DDR_Repair_Kinase"/>
</dbReference>
<dbReference type="InterPro" id="IPR037706">
    <property type="entry name" value="DNA-PK_dom"/>
</dbReference>
<keyword evidence="13" id="KW-0802">TPR repeat</keyword>
<dbReference type="CDD" id="cd05172">
    <property type="entry name" value="PIKKc_DNA-PK"/>
    <property type="match status" value="1"/>
</dbReference>